<dbReference type="EMBL" id="UGJR01000006">
    <property type="protein sequence ID" value="STT07626.1"/>
    <property type="molecule type" value="Genomic_DNA"/>
</dbReference>
<organism evidence="1 2">
    <name type="scientific">Klebsiella michiganensis</name>
    <dbReference type="NCBI Taxonomy" id="1134687"/>
    <lineage>
        <taxon>Bacteria</taxon>
        <taxon>Pseudomonadati</taxon>
        <taxon>Pseudomonadota</taxon>
        <taxon>Gammaproteobacteria</taxon>
        <taxon>Enterobacterales</taxon>
        <taxon>Enterobacteriaceae</taxon>
        <taxon>Klebsiella/Raoultella group</taxon>
        <taxon>Klebsiella</taxon>
    </lineage>
</organism>
<comment type="caution">
    <text evidence="1">The sequence shown here is derived from an EMBL/GenBank/DDBJ whole genome shotgun (WGS) entry which is preliminary data.</text>
</comment>
<reference evidence="1 2" key="1">
    <citation type="submission" date="2018-06" db="EMBL/GenBank/DDBJ databases">
        <authorList>
            <consortium name="Pathogen Informatics"/>
            <person name="Doyle S."/>
        </authorList>
    </citation>
    <scope>NUCLEOTIDE SEQUENCE [LARGE SCALE GENOMIC DNA]</scope>
    <source>
        <strain evidence="1 2">NCTC11694</strain>
    </source>
</reference>
<accession>A0A7H4MX13</accession>
<evidence type="ECO:0000313" key="1">
    <source>
        <dbReference type="EMBL" id="STT07626.1"/>
    </source>
</evidence>
<gene>
    <name evidence="1" type="ORF">NCTC11694_07242</name>
</gene>
<proteinExistence type="predicted"/>
<dbReference type="AlphaFoldDB" id="A0A7H4MX13"/>
<evidence type="ECO:0000313" key="2">
    <source>
        <dbReference type="Proteomes" id="UP000255050"/>
    </source>
</evidence>
<dbReference type="Proteomes" id="UP000255050">
    <property type="component" value="Unassembled WGS sequence"/>
</dbReference>
<sequence length="64" mass="6963">MKHAYKPQPQAGADSAPGEVITLPPLQVRKTTPPLSAGCGMSPNVFCRRCSGWDCCCWAGSWRR</sequence>
<protein>
    <submittedName>
        <fullName evidence="1">Nitrate ABC transporter</fullName>
    </submittedName>
</protein>
<name>A0A7H4MX13_9ENTR</name>